<evidence type="ECO:0000256" key="16">
    <source>
        <dbReference type="ARBA" id="ARBA00038053"/>
    </source>
</evidence>
<gene>
    <name evidence="23" type="primary">ftsW</name>
    <name evidence="23" type="ORF">E6H03_01430</name>
</gene>
<evidence type="ECO:0000256" key="11">
    <source>
        <dbReference type="ARBA" id="ARBA00023136"/>
    </source>
</evidence>
<keyword evidence="8" id="KW-0133">Cell shape</keyword>
<reference evidence="23 24" key="1">
    <citation type="journal article" date="2019" name="Nat. Microbiol.">
        <title>Mediterranean grassland soil C-N compound turnover is dependent on rainfall and depth, and is mediated by genomically divergent microorganisms.</title>
        <authorList>
            <person name="Diamond S."/>
            <person name="Andeer P.F."/>
            <person name="Li Z."/>
            <person name="Crits-Christoph A."/>
            <person name="Burstein D."/>
            <person name="Anantharaman K."/>
            <person name="Lane K.R."/>
            <person name="Thomas B.C."/>
            <person name="Pan C."/>
            <person name="Northen T.R."/>
            <person name="Banfield J.F."/>
        </authorList>
    </citation>
    <scope>NUCLEOTIDE SEQUENCE [LARGE SCALE GENOMIC DNA]</scope>
    <source>
        <strain evidence="23">NP_6</strain>
    </source>
</reference>
<dbReference type="GO" id="GO:0071555">
    <property type="term" value="P:cell wall organization"/>
    <property type="evidence" value="ECO:0007669"/>
    <property type="project" value="UniProtKB-KW"/>
</dbReference>
<keyword evidence="13" id="KW-0961">Cell wall biogenesis/degradation</keyword>
<evidence type="ECO:0000256" key="1">
    <source>
        <dbReference type="ARBA" id="ARBA00004651"/>
    </source>
</evidence>
<comment type="pathway">
    <text evidence="2">Cell wall biogenesis; peptidoglycan biosynthesis.</text>
</comment>
<dbReference type="Pfam" id="PF01098">
    <property type="entry name" value="FTSW_RODA_SPOVE"/>
    <property type="match status" value="1"/>
</dbReference>
<evidence type="ECO:0000256" key="4">
    <source>
        <dbReference type="ARBA" id="ARBA00022618"/>
    </source>
</evidence>
<feature type="transmembrane region" description="Helical" evidence="22">
    <location>
        <begin position="314"/>
        <end position="333"/>
    </location>
</feature>
<protein>
    <recommendedName>
        <fullName evidence="17">Probable peptidoglycan glycosyltransferase FtsW</fullName>
        <ecNumber evidence="19">2.4.99.28</ecNumber>
    </recommendedName>
    <alternativeName>
        <fullName evidence="18">Cell division protein FtsW</fullName>
    </alternativeName>
    <alternativeName>
        <fullName evidence="15">Cell wall polymerase</fullName>
    </alternativeName>
    <alternativeName>
        <fullName evidence="14">Peptidoglycan polymerase</fullName>
    </alternativeName>
</protein>
<evidence type="ECO:0000256" key="6">
    <source>
        <dbReference type="ARBA" id="ARBA00022679"/>
    </source>
</evidence>
<dbReference type="Proteomes" id="UP000318093">
    <property type="component" value="Unassembled WGS sequence"/>
</dbReference>
<feature type="transmembrane region" description="Helical" evidence="22">
    <location>
        <begin position="115"/>
        <end position="134"/>
    </location>
</feature>
<comment type="similarity">
    <text evidence="16">Belongs to the SEDS family. FtsW subfamily.</text>
</comment>
<evidence type="ECO:0000256" key="20">
    <source>
        <dbReference type="ARBA" id="ARBA00049902"/>
    </source>
</evidence>
<organism evidence="23 24">
    <name type="scientific">Candidatus Segetimicrobium genomatis</name>
    <dbReference type="NCBI Taxonomy" id="2569760"/>
    <lineage>
        <taxon>Bacteria</taxon>
        <taxon>Bacillati</taxon>
        <taxon>Candidatus Sysuimicrobiota</taxon>
        <taxon>Candidatus Sysuimicrobiia</taxon>
        <taxon>Candidatus Sysuimicrobiales</taxon>
        <taxon>Candidatus Segetimicrobiaceae</taxon>
        <taxon>Candidatus Segetimicrobium</taxon>
    </lineage>
</organism>
<dbReference type="GO" id="GO:0008955">
    <property type="term" value="F:peptidoglycan glycosyltransferase activity"/>
    <property type="evidence" value="ECO:0007669"/>
    <property type="project" value="UniProtKB-EC"/>
</dbReference>
<keyword evidence="10 22" id="KW-1133">Transmembrane helix</keyword>
<dbReference type="AlphaFoldDB" id="A0A537JND8"/>
<evidence type="ECO:0000256" key="15">
    <source>
        <dbReference type="ARBA" id="ARBA00033270"/>
    </source>
</evidence>
<evidence type="ECO:0000256" key="2">
    <source>
        <dbReference type="ARBA" id="ARBA00004752"/>
    </source>
</evidence>
<dbReference type="GO" id="GO:0005886">
    <property type="term" value="C:plasma membrane"/>
    <property type="evidence" value="ECO:0007669"/>
    <property type="project" value="UniProtKB-SubCell"/>
</dbReference>
<comment type="caution">
    <text evidence="23">The sequence shown here is derived from an EMBL/GenBank/DDBJ whole genome shotgun (WGS) entry which is preliminary data.</text>
</comment>
<feature type="transmembrane region" description="Helical" evidence="22">
    <location>
        <begin position="25"/>
        <end position="42"/>
    </location>
</feature>
<dbReference type="EC" id="2.4.99.28" evidence="19"/>
<keyword evidence="11 22" id="KW-0472">Membrane</keyword>
<feature type="transmembrane region" description="Helical" evidence="22">
    <location>
        <begin position="139"/>
        <end position="156"/>
    </location>
</feature>
<sequence length="365" mass="38740">MVYSASAVSAQAQFGDGAFYLKRQLAYAVIGVTAMSTAWRVHYLKLRRWTVPLLGLAVLAVILVLFPHIGRVAGGARRWVSLGGMNFQPAEMAKLGMILYLSNFLANRGERVRDFASGVLPPVLIFLILATAIVKQPDLGSVLILGLITLAMLFAGGARLRHLFAVLVCAIPLALAVILRESYRSSRLAAFLDPWKDPRGAGFNIIQSLLAVGSGGVTGLGLGHSQQKFFYLPEAHTDFIFAIIGEELGLVGAAAVILLFALLAVLGFQIASRIRDRYGVLLTSGLVTMLVGQAALNIGVVLGAVPVTGVPLPFISFGGSSLVFSYLAIAIVLNISQYAKPAPAAAAVADPPRPRGSRLPAWARQ</sequence>
<proteinExistence type="inferred from homology"/>
<evidence type="ECO:0000256" key="5">
    <source>
        <dbReference type="ARBA" id="ARBA00022676"/>
    </source>
</evidence>
<evidence type="ECO:0000256" key="7">
    <source>
        <dbReference type="ARBA" id="ARBA00022692"/>
    </source>
</evidence>
<dbReference type="GO" id="GO:0015648">
    <property type="term" value="F:lipid-linked peptidoglycan transporter activity"/>
    <property type="evidence" value="ECO:0007669"/>
    <property type="project" value="TreeGrafter"/>
</dbReference>
<evidence type="ECO:0000256" key="17">
    <source>
        <dbReference type="ARBA" id="ARBA00041185"/>
    </source>
</evidence>
<comment type="catalytic activity">
    <reaction evidence="20">
        <text>[GlcNAc-(1-&gt;4)-Mur2Ac(oyl-L-Ala-gamma-D-Glu-L-Lys-D-Ala-D-Ala)](n)-di-trans,octa-cis-undecaprenyl diphosphate + beta-D-GlcNAc-(1-&gt;4)-Mur2Ac(oyl-L-Ala-gamma-D-Glu-L-Lys-D-Ala-D-Ala)-di-trans,octa-cis-undecaprenyl diphosphate = [GlcNAc-(1-&gt;4)-Mur2Ac(oyl-L-Ala-gamma-D-Glu-L-Lys-D-Ala-D-Ala)](n+1)-di-trans,octa-cis-undecaprenyl diphosphate + di-trans,octa-cis-undecaprenyl diphosphate + H(+)</text>
        <dbReference type="Rhea" id="RHEA:23708"/>
        <dbReference type="Rhea" id="RHEA-COMP:9602"/>
        <dbReference type="Rhea" id="RHEA-COMP:9603"/>
        <dbReference type="ChEBI" id="CHEBI:15378"/>
        <dbReference type="ChEBI" id="CHEBI:58405"/>
        <dbReference type="ChEBI" id="CHEBI:60033"/>
        <dbReference type="ChEBI" id="CHEBI:78435"/>
        <dbReference type="EC" id="2.4.99.28"/>
    </reaction>
</comment>
<evidence type="ECO:0000256" key="18">
    <source>
        <dbReference type="ARBA" id="ARBA00041418"/>
    </source>
</evidence>
<dbReference type="GO" id="GO:0009252">
    <property type="term" value="P:peptidoglycan biosynthetic process"/>
    <property type="evidence" value="ECO:0007669"/>
    <property type="project" value="UniProtKB-KW"/>
</dbReference>
<feature type="transmembrane region" description="Helical" evidence="22">
    <location>
        <begin position="49"/>
        <end position="69"/>
    </location>
</feature>
<evidence type="ECO:0000256" key="14">
    <source>
        <dbReference type="ARBA" id="ARBA00032370"/>
    </source>
</evidence>
<evidence type="ECO:0000256" key="12">
    <source>
        <dbReference type="ARBA" id="ARBA00023306"/>
    </source>
</evidence>
<dbReference type="GO" id="GO:0032153">
    <property type="term" value="C:cell division site"/>
    <property type="evidence" value="ECO:0007669"/>
    <property type="project" value="TreeGrafter"/>
</dbReference>
<dbReference type="InterPro" id="IPR001182">
    <property type="entry name" value="FtsW/RodA"/>
</dbReference>
<keyword evidence="7 22" id="KW-0812">Transmembrane</keyword>
<feature type="transmembrane region" description="Helical" evidence="22">
    <location>
        <begin position="278"/>
        <end position="302"/>
    </location>
</feature>
<keyword evidence="4" id="KW-0132">Cell division</keyword>
<evidence type="ECO:0000256" key="13">
    <source>
        <dbReference type="ARBA" id="ARBA00023316"/>
    </source>
</evidence>
<dbReference type="GO" id="GO:0008360">
    <property type="term" value="P:regulation of cell shape"/>
    <property type="evidence" value="ECO:0007669"/>
    <property type="project" value="UniProtKB-KW"/>
</dbReference>
<dbReference type="PANTHER" id="PTHR30474">
    <property type="entry name" value="CELL CYCLE PROTEIN"/>
    <property type="match status" value="1"/>
</dbReference>
<keyword evidence="6" id="KW-0808">Transferase</keyword>
<feature type="transmembrane region" description="Helical" evidence="22">
    <location>
        <begin position="162"/>
        <end position="179"/>
    </location>
</feature>
<comment type="subcellular location">
    <subcellularLocation>
        <location evidence="1">Cell membrane</location>
        <topology evidence="1">Multi-pass membrane protein</topology>
    </subcellularLocation>
</comment>
<name>A0A537JND8_9BACT</name>
<evidence type="ECO:0000313" key="24">
    <source>
        <dbReference type="Proteomes" id="UP000318093"/>
    </source>
</evidence>
<evidence type="ECO:0000256" key="22">
    <source>
        <dbReference type="SAM" id="Phobius"/>
    </source>
</evidence>
<dbReference type="GO" id="GO:0051301">
    <property type="term" value="P:cell division"/>
    <property type="evidence" value="ECO:0007669"/>
    <property type="project" value="UniProtKB-KW"/>
</dbReference>
<dbReference type="InterPro" id="IPR013437">
    <property type="entry name" value="FtsW"/>
</dbReference>
<keyword evidence="5" id="KW-0328">Glycosyltransferase</keyword>
<keyword evidence="12" id="KW-0131">Cell cycle</keyword>
<evidence type="ECO:0000256" key="19">
    <source>
        <dbReference type="ARBA" id="ARBA00044770"/>
    </source>
</evidence>
<accession>A0A537JND8</accession>
<evidence type="ECO:0000256" key="8">
    <source>
        <dbReference type="ARBA" id="ARBA00022960"/>
    </source>
</evidence>
<evidence type="ECO:0000256" key="9">
    <source>
        <dbReference type="ARBA" id="ARBA00022984"/>
    </source>
</evidence>
<feature type="transmembrane region" description="Helical" evidence="22">
    <location>
        <begin position="240"/>
        <end position="266"/>
    </location>
</feature>
<evidence type="ECO:0000256" key="3">
    <source>
        <dbReference type="ARBA" id="ARBA00022475"/>
    </source>
</evidence>
<dbReference type="EMBL" id="VBAN01000045">
    <property type="protein sequence ID" value="TMI84792.1"/>
    <property type="molecule type" value="Genomic_DNA"/>
</dbReference>
<evidence type="ECO:0000256" key="21">
    <source>
        <dbReference type="ARBA" id="ARBA00049966"/>
    </source>
</evidence>
<comment type="function">
    <text evidence="21">Peptidoglycan polymerase that is essential for cell division.</text>
</comment>
<keyword evidence="3" id="KW-1003">Cell membrane</keyword>
<evidence type="ECO:0000313" key="23">
    <source>
        <dbReference type="EMBL" id="TMI84792.1"/>
    </source>
</evidence>
<feature type="transmembrane region" description="Helical" evidence="22">
    <location>
        <begin position="200"/>
        <end position="220"/>
    </location>
</feature>
<evidence type="ECO:0000256" key="10">
    <source>
        <dbReference type="ARBA" id="ARBA00022989"/>
    </source>
</evidence>
<dbReference type="PANTHER" id="PTHR30474:SF2">
    <property type="entry name" value="PEPTIDOGLYCAN GLYCOSYLTRANSFERASE FTSW-RELATED"/>
    <property type="match status" value="1"/>
</dbReference>
<dbReference type="NCBIfam" id="TIGR02614">
    <property type="entry name" value="ftsW"/>
    <property type="match status" value="1"/>
</dbReference>
<keyword evidence="9" id="KW-0573">Peptidoglycan synthesis</keyword>